<proteinExistence type="predicted"/>
<organism evidence="1 2">
    <name type="scientific">Rothia aerolata</name>
    <dbReference type="NCBI Taxonomy" id="1812262"/>
    <lineage>
        <taxon>Bacteria</taxon>
        <taxon>Bacillati</taxon>
        <taxon>Actinomycetota</taxon>
        <taxon>Actinomycetes</taxon>
        <taxon>Micrococcales</taxon>
        <taxon>Micrococcaceae</taxon>
        <taxon>Rothia</taxon>
    </lineage>
</organism>
<gene>
    <name evidence="1" type="ORF">GCM10007359_03720</name>
</gene>
<name>A0A917MQH2_9MICC</name>
<comment type="caution">
    <text evidence="1">The sequence shown here is derived from an EMBL/GenBank/DDBJ whole genome shotgun (WGS) entry which is preliminary data.</text>
</comment>
<evidence type="ECO:0000313" key="2">
    <source>
        <dbReference type="Proteomes" id="UP000600171"/>
    </source>
</evidence>
<keyword evidence="2" id="KW-1185">Reference proteome</keyword>
<evidence type="ECO:0000313" key="1">
    <source>
        <dbReference type="EMBL" id="GGH58004.1"/>
    </source>
</evidence>
<dbReference type="EMBL" id="BMDC01000001">
    <property type="protein sequence ID" value="GGH58004.1"/>
    <property type="molecule type" value="Genomic_DNA"/>
</dbReference>
<protein>
    <submittedName>
        <fullName evidence="1">Uncharacterized protein</fullName>
    </submittedName>
</protein>
<accession>A0A917MQH2</accession>
<dbReference type="AlphaFoldDB" id="A0A917MQH2"/>
<sequence>MARHKEGTEDGIAEAPQPVWLNVALAVWSFLIGGQGMLSVLNTPGSAGAAARTFE</sequence>
<reference evidence="1 2" key="1">
    <citation type="journal article" date="2014" name="Int. J. Syst. Evol. Microbiol.">
        <title>Complete genome sequence of Corynebacterium casei LMG S-19264T (=DSM 44701T), isolated from a smear-ripened cheese.</title>
        <authorList>
            <consortium name="US DOE Joint Genome Institute (JGI-PGF)"/>
            <person name="Walter F."/>
            <person name="Albersmeier A."/>
            <person name="Kalinowski J."/>
            <person name="Ruckert C."/>
        </authorList>
    </citation>
    <scope>NUCLEOTIDE SEQUENCE [LARGE SCALE GENOMIC DNA]</scope>
    <source>
        <strain evidence="1 2">CCM 8669</strain>
    </source>
</reference>
<dbReference type="Proteomes" id="UP000600171">
    <property type="component" value="Unassembled WGS sequence"/>
</dbReference>